<feature type="domain" description="R" evidence="9">
    <location>
        <begin position="243"/>
        <end position="260"/>
    </location>
</feature>
<feature type="region of interest" description="Disordered" evidence="7">
    <location>
        <begin position="220"/>
        <end position="287"/>
    </location>
</feature>
<feature type="compositionally biased region" description="Basic and acidic residues" evidence="7">
    <location>
        <begin position="239"/>
        <end position="269"/>
    </location>
</feature>
<proteinExistence type="predicted"/>
<reference evidence="10 11" key="1">
    <citation type="journal article" date="2021" name="Nat. Commun.">
        <title>Incipient diploidization of the medicinal plant Perilla within 10,000 years.</title>
        <authorList>
            <person name="Zhang Y."/>
            <person name="Shen Q."/>
            <person name="Leng L."/>
            <person name="Zhang D."/>
            <person name="Chen S."/>
            <person name="Shi Y."/>
            <person name="Ning Z."/>
            <person name="Chen S."/>
        </authorList>
    </citation>
    <scope>NUCLEOTIDE SEQUENCE [LARGE SCALE GENOMIC DNA]</scope>
    <source>
        <strain evidence="11">cv. PC099</strain>
    </source>
</reference>
<comment type="subcellular location">
    <subcellularLocation>
        <location evidence="1">Nucleus</location>
    </subcellularLocation>
</comment>
<sequence length="403" mass="44703">MFPFSNNDNTMALEPLFKKPSFHQLYDQNPISKHDDDDDNSPFFSNFPSPFFDEHELPLNQILSANPYVGGAVDHAGKTLTSDPTKKQSPKLTSSKLKQKAGGDQDPRRRSLPSAAAPRKRTGKKDRHSKICTAQGIRDRRMRLSLQVARKFFDLQDLLGYDKASKTIEWLFNKSKKAIKELTKDIAATARGNNVNVSISDARSESFVSECGEVVSGIEEINSSGGDKNKPRKIVCKPHTRDRESREKARARARCRTEEKMMMGKRTTEDPVQWSKSSPNNDLEKLGCTPPFLVDGGDRDHDQERVSAYGAGDYSPIVHQPSDVGTIEKLLGNSSSDYHCSAAVSIDPNSNFMGFLGNWDLLSNDRLNYAVANNISQASMAAAAANSNSIYSASTSDFPFFHQ</sequence>
<evidence type="ECO:0000259" key="8">
    <source>
        <dbReference type="PROSITE" id="PS51369"/>
    </source>
</evidence>
<keyword evidence="6" id="KW-0539">Nucleus</keyword>
<comment type="caution">
    <text evidence="10">The sequence shown here is derived from an EMBL/GenBank/DDBJ whole genome shotgun (WGS) entry which is preliminary data.</text>
</comment>
<dbReference type="GO" id="GO:0005634">
    <property type="term" value="C:nucleus"/>
    <property type="evidence" value="ECO:0007669"/>
    <property type="project" value="UniProtKB-SubCell"/>
</dbReference>
<keyword evidence="4" id="KW-0238">DNA-binding</keyword>
<dbReference type="GO" id="GO:2000032">
    <property type="term" value="P:regulation of secondary shoot formation"/>
    <property type="evidence" value="ECO:0007669"/>
    <property type="project" value="TreeGrafter"/>
</dbReference>
<dbReference type="Proteomes" id="UP001190926">
    <property type="component" value="Unassembled WGS sequence"/>
</dbReference>
<dbReference type="PROSITE" id="PS51369">
    <property type="entry name" value="TCP"/>
    <property type="match status" value="1"/>
</dbReference>
<dbReference type="InterPro" id="IPR017887">
    <property type="entry name" value="TF_TCP_subgr"/>
</dbReference>
<feature type="compositionally biased region" description="Basic residues" evidence="7">
    <location>
        <begin position="118"/>
        <end position="130"/>
    </location>
</feature>
<dbReference type="AlphaFoldDB" id="A0AAD4PCR4"/>
<keyword evidence="2" id="KW-0217">Developmental protein</keyword>
<accession>A0AAD4PCR4</accession>
<evidence type="ECO:0000256" key="7">
    <source>
        <dbReference type="SAM" id="MobiDB-lite"/>
    </source>
</evidence>
<feature type="region of interest" description="Disordered" evidence="7">
    <location>
        <begin position="27"/>
        <end position="47"/>
    </location>
</feature>
<evidence type="ECO:0000256" key="1">
    <source>
        <dbReference type="ARBA" id="ARBA00004123"/>
    </source>
</evidence>
<dbReference type="GO" id="GO:0043565">
    <property type="term" value="F:sequence-specific DNA binding"/>
    <property type="evidence" value="ECO:0007669"/>
    <property type="project" value="TreeGrafter"/>
</dbReference>
<evidence type="ECO:0000256" key="5">
    <source>
        <dbReference type="ARBA" id="ARBA00023163"/>
    </source>
</evidence>
<evidence type="ECO:0000256" key="6">
    <source>
        <dbReference type="ARBA" id="ARBA00023242"/>
    </source>
</evidence>
<name>A0AAD4PCR4_PERFH</name>
<keyword evidence="3" id="KW-0805">Transcription regulation</keyword>
<keyword evidence="5" id="KW-0804">Transcription</keyword>
<protein>
    <submittedName>
        <fullName evidence="10">TCP domain protein 12</fullName>
    </submittedName>
</protein>
<dbReference type="InterPro" id="IPR017888">
    <property type="entry name" value="CYC/TB1_R_domain"/>
</dbReference>
<dbReference type="PANTHER" id="PTHR31072:SF227">
    <property type="entry name" value="TRANSCRIPTION FACTOR TCP12-LIKE"/>
    <property type="match status" value="1"/>
</dbReference>
<feature type="domain" description="TCP" evidence="8">
    <location>
        <begin position="124"/>
        <end position="182"/>
    </location>
</feature>
<evidence type="ECO:0000313" key="10">
    <source>
        <dbReference type="EMBL" id="KAH6834491.1"/>
    </source>
</evidence>
<evidence type="ECO:0000256" key="4">
    <source>
        <dbReference type="ARBA" id="ARBA00023125"/>
    </source>
</evidence>
<dbReference type="GO" id="GO:0003700">
    <property type="term" value="F:DNA-binding transcription factor activity"/>
    <property type="evidence" value="ECO:0007669"/>
    <property type="project" value="InterPro"/>
</dbReference>
<dbReference type="PROSITE" id="PS51370">
    <property type="entry name" value="R"/>
    <property type="match status" value="1"/>
</dbReference>
<dbReference type="PANTHER" id="PTHR31072">
    <property type="entry name" value="TRANSCRIPTION FACTOR TCP4-RELATED"/>
    <property type="match status" value="1"/>
</dbReference>
<evidence type="ECO:0000256" key="3">
    <source>
        <dbReference type="ARBA" id="ARBA00023015"/>
    </source>
</evidence>
<gene>
    <name evidence="10" type="ORF">C2S53_004226</name>
</gene>
<evidence type="ECO:0000259" key="9">
    <source>
        <dbReference type="PROSITE" id="PS51370"/>
    </source>
</evidence>
<dbReference type="Pfam" id="PF03634">
    <property type="entry name" value="TCP"/>
    <property type="match status" value="1"/>
</dbReference>
<evidence type="ECO:0000313" key="11">
    <source>
        <dbReference type="Proteomes" id="UP001190926"/>
    </source>
</evidence>
<dbReference type="EMBL" id="SDAM02000050">
    <property type="protein sequence ID" value="KAH6834491.1"/>
    <property type="molecule type" value="Genomic_DNA"/>
</dbReference>
<evidence type="ECO:0000256" key="2">
    <source>
        <dbReference type="ARBA" id="ARBA00022473"/>
    </source>
</evidence>
<feature type="region of interest" description="Disordered" evidence="7">
    <location>
        <begin position="75"/>
        <end position="130"/>
    </location>
</feature>
<organism evidence="10 11">
    <name type="scientific">Perilla frutescens var. hirtella</name>
    <name type="common">Perilla citriodora</name>
    <name type="synonym">Perilla setoyensis</name>
    <dbReference type="NCBI Taxonomy" id="608512"/>
    <lineage>
        <taxon>Eukaryota</taxon>
        <taxon>Viridiplantae</taxon>
        <taxon>Streptophyta</taxon>
        <taxon>Embryophyta</taxon>
        <taxon>Tracheophyta</taxon>
        <taxon>Spermatophyta</taxon>
        <taxon>Magnoliopsida</taxon>
        <taxon>eudicotyledons</taxon>
        <taxon>Gunneridae</taxon>
        <taxon>Pentapetalae</taxon>
        <taxon>asterids</taxon>
        <taxon>lamiids</taxon>
        <taxon>Lamiales</taxon>
        <taxon>Lamiaceae</taxon>
        <taxon>Nepetoideae</taxon>
        <taxon>Elsholtzieae</taxon>
        <taxon>Perilla</taxon>
    </lineage>
</organism>
<keyword evidence="11" id="KW-1185">Reference proteome</keyword>
<dbReference type="InterPro" id="IPR005333">
    <property type="entry name" value="Transcription_factor_TCP"/>
</dbReference>